<protein>
    <recommendedName>
        <fullName evidence="1">YdhG-like domain-containing protein</fullName>
    </recommendedName>
</protein>
<evidence type="ECO:0000313" key="2">
    <source>
        <dbReference type="EMBL" id="KIO79046.1"/>
    </source>
</evidence>
<feature type="domain" description="YdhG-like" evidence="1">
    <location>
        <begin position="17"/>
        <end position="111"/>
    </location>
</feature>
<keyword evidence="3" id="KW-1185">Reference proteome</keyword>
<dbReference type="SUPFAM" id="SSF159888">
    <property type="entry name" value="YdhG-like"/>
    <property type="match status" value="1"/>
</dbReference>
<gene>
    <name evidence="2" type="ORF">TH53_00070</name>
</gene>
<comment type="caution">
    <text evidence="2">The sequence shown here is derived from an EMBL/GenBank/DDBJ whole genome shotgun (WGS) entry which is preliminary data.</text>
</comment>
<proteinExistence type="predicted"/>
<dbReference type="InterPro" id="IPR014922">
    <property type="entry name" value="YdhG-like"/>
</dbReference>
<dbReference type="EMBL" id="JXRA01000001">
    <property type="protein sequence ID" value="KIO79046.1"/>
    <property type="molecule type" value="Genomic_DNA"/>
</dbReference>
<dbReference type="Pfam" id="PF08818">
    <property type="entry name" value="DUF1801"/>
    <property type="match status" value="1"/>
</dbReference>
<reference evidence="2 3" key="1">
    <citation type="submission" date="2015-01" db="EMBL/GenBank/DDBJ databases">
        <title>Draft genome sequence of Pedobacter sp. NL19 isolated from sludge of an effluent treatment pond in an abandoned uranium mine.</title>
        <authorList>
            <person name="Santos T."/>
            <person name="Caetano T."/>
            <person name="Covas C."/>
            <person name="Cruz A."/>
            <person name="Mendo S."/>
        </authorList>
    </citation>
    <scope>NUCLEOTIDE SEQUENCE [LARGE SCALE GENOMIC DNA]</scope>
    <source>
        <strain evidence="2 3">NL19</strain>
    </source>
</reference>
<dbReference type="OrthoDB" id="670608at2"/>
<evidence type="ECO:0000259" key="1">
    <source>
        <dbReference type="Pfam" id="PF08818"/>
    </source>
</evidence>
<accession>A0A0D0GX58</accession>
<dbReference type="Proteomes" id="UP000032049">
    <property type="component" value="Unassembled WGS sequence"/>
</dbReference>
<dbReference type="Gene3D" id="3.90.1150.200">
    <property type="match status" value="1"/>
</dbReference>
<sequence>MITASDNFYLQKEEPVRSCLLALSEIILKQDQDIAAAWKYGMPFFYYKGKMFCYLWVHKKLHQPYIGIVEGKRLDHPDLITEKRSRMKIMLFNAAEDLPLTTIETVLQQALALYKTGIVQSVK</sequence>
<dbReference type="RefSeq" id="WP_041877146.1">
    <property type="nucleotide sequence ID" value="NZ_CP157278.1"/>
</dbReference>
<dbReference type="AlphaFoldDB" id="A0A0D0GX58"/>
<organism evidence="2 3">
    <name type="scientific">Pedobacter lusitanus</name>
    <dbReference type="NCBI Taxonomy" id="1503925"/>
    <lineage>
        <taxon>Bacteria</taxon>
        <taxon>Pseudomonadati</taxon>
        <taxon>Bacteroidota</taxon>
        <taxon>Sphingobacteriia</taxon>
        <taxon>Sphingobacteriales</taxon>
        <taxon>Sphingobacteriaceae</taxon>
        <taxon>Pedobacter</taxon>
    </lineage>
</organism>
<name>A0A0D0GX58_9SPHI</name>
<evidence type="ECO:0000313" key="3">
    <source>
        <dbReference type="Proteomes" id="UP000032049"/>
    </source>
</evidence>
<dbReference type="STRING" id="1503925.TH53_00070"/>